<dbReference type="Gene3D" id="3.10.450.50">
    <property type="match status" value="1"/>
</dbReference>
<sequence>MEARLRLIALAAGCVLAMSSLAWAQGYDSPEALLEAFYEPYFTDDFVDDESLFRSARLNALYEADAESTPEGEMGALSFDPYIDGQDYQLSNLEIGEAEVDGDSAVVDVSFENFDRPTFLTYELVLEDDGWKIDDVVSEEGEYPYRLSDIFASTLGE</sequence>
<gene>
    <name evidence="3" type="ORF">VE26_09315</name>
</gene>
<dbReference type="Pfam" id="PF12883">
    <property type="entry name" value="DUF3828"/>
    <property type="match status" value="1"/>
</dbReference>
<dbReference type="InterPro" id="IPR024289">
    <property type="entry name" value="DUF3828"/>
</dbReference>
<keyword evidence="1" id="KW-0732">Signal</keyword>
<dbReference type="AlphaFoldDB" id="A0A0F5FM62"/>
<evidence type="ECO:0000259" key="2">
    <source>
        <dbReference type="Pfam" id="PF12883"/>
    </source>
</evidence>
<dbReference type="EMBL" id="JZEY01000054">
    <property type="protein sequence ID" value="KKB09989.1"/>
    <property type="molecule type" value="Genomic_DNA"/>
</dbReference>
<comment type="caution">
    <text evidence="3">The sequence shown here is derived from an EMBL/GenBank/DDBJ whole genome shotgun (WGS) entry which is preliminary data.</text>
</comment>
<name>A0A0F5FM62_9HYPH</name>
<dbReference type="Proteomes" id="UP000033649">
    <property type="component" value="Unassembled WGS sequence"/>
</dbReference>
<organism evidence="3 4">
    <name type="scientific">Devosia chinhatensis</name>
    <dbReference type="NCBI Taxonomy" id="429727"/>
    <lineage>
        <taxon>Bacteria</taxon>
        <taxon>Pseudomonadati</taxon>
        <taxon>Pseudomonadota</taxon>
        <taxon>Alphaproteobacteria</taxon>
        <taxon>Hyphomicrobiales</taxon>
        <taxon>Devosiaceae</taxon>
        <taxon>Devosia</taxon>
    </lineage>
</organism>
<protein>
    <recommendedName>
        <fullName evidence="2">DUF3828 domain-containing protein</fullName>
    </recommendedName>
</protein>
<reference evidence="3 4" key="1">
    <citation type="submission" date="2015-03" db="EMBL/GenBank/DDBJ databases">
        <authorList>
            <person name="Hassan Y."/>
            <person name="Lepp D."/>
            <person name="Li X.-Z."/>
            <person name="Zhou T."/>
        </authorList>
    </citation>
    <scope>NUCLEOTIDE SEQUENCE [LARGE SCALE GENOMIC DNA]</scope>
    <source>
        <strain evidence="3 4">IPL18</strain>
    </source>
</reference>
<dbReference type="STRING" id="429727.VE26_09315"/>
<keyword evidence="4" id="KW-1185">Reference proteome</keyword>
<proteinExistence type="predicted"/>
<feature type="domain" description="DUF3828" evidence="2">
    <location>
        <begin position="52"/>
        <end position="139"/>
    </location>
</feature>
<dbReference type="PATRIC" id="fig|429727.3.peg.1920"/>
<feature type="signal peptide" evidence="1">
    <location>
        <begin position="1"/>
        <end position="24"/>
    </location>
</feature>
<evidence type="ECO:0000313" key="4">
    <source>
        <dbReference type="Proteomes" id="UP000033649"/>
    </source>
</evidence>
<accession>A0A0F5FM62</accession>
<evidence type="ECO:0000313" key="3">
    <source>
        <dbReference type="EMBL" id="KKB09989.1"/>
    </source>
</evidence>
<evidence type="ECO:0000256" key="1">
    <source>
        <dbReference type="SAM" id="SignalP"/>
    </source>
</evidence>
<feature type="chain" id="PRO_5002486585" description="DUF3828 domain-containing protein" evidence="1">
    <location>
        <begin position="25"/>
        <end position="157"/>
    </location>
</feature>